<dbReference type="EMBL" id="BGZK01001259">
    <property type="protein sequence ID" value="GBP75719.1"/>
    <property type="molecule type" value="Genomic_DNA"/>
</dbReference>
<reference evidence="2 3" key="1">
    <citation type="journal article" date="2019" name="Commun. Biol.">
        <title>The bagworm genome reveals a unique fibroin gene that provides high tensile strength.</title>
        <authorList>
            <person name="Kono N."/>
            <person name="Nakamura H."/>
            <person name="Ohtoshi R."/>
            <person name="Tomita M."/>
            <person name="Numata K."/>
            <person name="Arakawa K."/>
        </authorList>
    </citation>
    <scope>NUCLEOTIDE SEQUENCE [LARGE SCALE GENOMIC DNA]</scope>
</reference>
<feature type="compositionally biased region" description="Basic and acidic residues" evidence="1">
    <location>
        <begin position="31"/>
        <end position="44"/>
    </location>
</feature>
<feature type="compositionally biased region" description="Basic residues" evidence="1">
    <location>
        <begin position="74"/>
        <end position="83"/>
    </location>
</feature>
<dbReference type="OrthoDB" id="410104at2759"/>
<feature type="region of interest" description="Disordered" evidence="1">
    <location>
        <begin position="64"/>
        <end position="83"/>
    </location>
</feature>
<name>A0A4C1YM93_EUMVA</name>
<keyword evidence="3" id="KW-1185">Reference proteome</keyword>
<accession>A0A4C1YM93</accession>
<comment type="caution">
    <text evidence="2">The sequence shown here is derived from an EMBL/GenBank/DDBJ whole genome shotgun (WGS) entry which is preliminary data.</text>
</comment>
<proteinExistence type="predicted"/>
<feature type="region of interest" description="Disordered" evidence="1">
    <location>
        <begin position="19"/>
        <end position="57"/>
    </location>
</feature>
<gene>
    <name evidence="2" type="ORF">EVAR_58812_1</name>
</gene>
<protein>
    <submittedName>
        <fullName evidence="2">Uncharacterized protein</fullName>
    </submittedName>
</protein>
<evidence type="ECO:0000256" key="1">
    <source>
        <dbReference type="SAM" id="MobiDB-lite"/>
    </source>
</evidence>
<evidence type="ECO:0000313" key="2">
    <source>
        <dbReference type="EMBL" id="GBP75719.1"/>
    </source>
</evidence>
<organism evidence="2 3">
    <name type="scientific">Eumeta variegata</name>
    <name type="common">Bagworm moth</name>
    <name type="synonym">Eumeta japonica</name>
    <dbReference type="NCBI Taxonomy" id="151549"/>
    <lineage>
        <taxon>Eukaryota</taxon>
        <taxon>Metazoa</taxon>
        <taxon>Ecdysozoa</taxon>
        <taxon>Arthropoda</taxon>
        <taxon>Hexapoda</taxon>
        <taxon>Insecta</taxon>
        <taxon>Pterygota</taxon>
        <taxon>Neoptera</taxon>
        <taxon>Endopterygota</taxon>
        <taxon>Lepidoptera</taxon>
        <taxon>Glossata</taxon>
        <taxon>Ditrysia</taxon>
        <taxon>Tineoidea</taxon>
        <taxon>Psychidae</taxon>
        <taxon>Oiketicinae</taxon>
        <taxon>Eumeta</taxon>
    </lineage>
</organism>
<dbReference type="AlphaFoldDB" id="A0A4C1YM93"/>
<dbReference type="Proteomes" id="UP000299102">
    <property type="component" value="Unassembled WGS sequence"/>
</dbReference>
<evidence type="ECO:0000313" key="3">
    <source>
        <dbReference type="Proteomes" id="UP000299102"/>
    </source>
</evidence>
<feature type="compositionally biased region" description="Basic residues" evidence="1">
    <location>
        <begin position="19"/>
        <end position="30"/>
    </location>
</feature>
<sequence length="120" mass="13855">MRTSKEKWTKDVLEWYPRNGKRKRGGHIKRWKDDLPKGRRRESSLGESSHVKGRLQRKCTSWAEVGGRPIPPPRRSRAHGRRRFTQSIGRAELCLRAGESGQAAERPLYPLKLMVTGEIP</sequence>